<evidence type="ECO:0008006" key="6">
    <source>
        <dbReference type="Google" id="ProtNLM"/>
    </source>
</evidence>
<sequence>MNAHLAIPSPPQALLSTSLPSNCEDPPCPADMIQLEDHSHGLEEESQDDRVRHKGELWDKHSSGQYFLSLKPSLDDPGFDLILLLLGLAAGSSRFVEVRITGSSSSASLTPNSLLDSYEKCGLLQDALHLFDEMPHRDLFSWASALAALNLANRPTQALSLLPSMLAPDALHPNNYVLSCLNRVYAGSCELRIGNSLGKLVILDSSDFGVPSEWEQHECL</sequence>
<protein>
    <recommendedName>
        <fullName evidence="6">Pentatricopeptide repeat-containing protein</fullName>
    </recommendedName>
</protein>
<dbReference type="Proteomes" id="UP000197138">
    <property type="component" value="Unassembled WGS sequence"/>
</dbReference>
<gene>
    <name evidence="4" type="ORF">CDL15_Pgr004952</name>
</gene>
<dbReference type="InterPro" id="IPR011990">
    <property type="entry name" value="TPR-like_helical_dom_sf"/>
</dbReference>
<dbReference type="Gene3D" id="1.25.40.10">
    <property type="entry name" value="Tetratricopeptide repeat domain"/>
    <property type="match status" value="1"/>
</dbReference>
<feature type="region of interest" description="Disordered" evidence="3">
    <location>
        <begin position="1"/>
        <end position="21"/>
    </location>
</feature>
<reference evidence="5" key="1">
    <citation type="journal article" date="2017" name="Plant J.">
        <title>The pomegranate (Punica granatum L.) genome and the genomics of punicalagin biosynthesis.</title>
        <authorList>
            <person name="Qin G."/>
            <person name="Xu C."/>
            <person name="Ming R."/>
            <person name="Tang H."/>
            <person name="Guyot R."/>
            <person name="Kramer E.M."/>
            <person name="Hu Y."/>
            <person name="Yi X."/>
            <person name="Qi Y."/>
            <person name="Xu X."/>
            <person name="Gao Z."/>
            <person name="Pan H."/>
            <person name="Jian J."/>
            <person name="Tian Y."/>
            <person name="Yue Z."/>
            <person name="Xu Y."/>
        </authorList>
    </citation>
    <scope>NUCLEOTIDE SEQUENCE [LARGE SCALE GENOMIC DNA]</scope>
    <source>
        <strain evidence="5">cv. Dabenzi</strain>
    </source>
</reference>
<evidence type="ECO:0000256" key="2">
    <source>
        <dbReference type="PROSITE-ProRule" id="PRU00708"/>
    </source>
</evidence>
<dbReference type="InterPro" id="IPR002885">
    <property type="entry name" value="PPR_rpt"/>
</dbReference>
<evidence type="ECO:0000256" key="1">
    <source>
        <dbReference type="ARBA" id="ARBA00022737"/>
    </source>
</evidence>
<dbReference type="AlphaFoldDB" id="A0A218WWN9"/>
<evidence type="ECO:0000313" key="4">
    <source>
        <dbReference type="EMBL" id="OWM76740.1"/>
    </source>
</evidence>
<dbReference type="GO" id="GO:0003723">
    <property type="term" value="F:RNA binding"/>
    <property type="evidence" value="ECO:0007669"/>
    <property type="project" value="InterPro"/>
</dbReference>
<dbReference type="PANTHER" id="PTHR47926:SF495">
    <property type="entry name" value="DYW DOMAIN-CONTAINING PROTEIN"/>
    <property type="match status" value="1"/>
</dbReference>
<accession>A0A218WWN9</accession>
<proteinExistence type="predicted"/>
<dbReference type="Pfam" id="PF01535">
    <property type="entry name" value="PPR"/>
    <property type="match status" value="1"/>
</dbReference>
<evidence type="ECO:0000256" key="3">
    <source>
        <dbReference type="SAM" id="MobiDB-lite"/>
    </source>
</evidence>
<comment type="caution">
    <text evidence="4">The sequence shown here is derived from an EMBL/GenBank/DDBJ whole genome shotgun (WGS) entry which is preliminary data.</text>
</comment>
<feature type="repeat" description="PPR" evidence="2">
    <location>
        <begin position="107"/>
        <end position="141"/>
    </location>
</feature>
<organism evidence="4 5">
    <name type="scientific">Punica granatum</name>
    <name type="common">Pomegranate</name>
    <dbReference type="NCBI Taxonomy" id="22663"/>
    <lineage>
        <taxon>Eukaryota</taxon>
        <taxon>Viridiplantae</taxon>
        <taxon>Streptophyta</taxon>
        <taxon>Embryophyta</taxon>
        <taxon>Tracheophyta</taxon>
        <taxon>Spermatophyta</taxon>
        <taxon>Magnoliopsida</taxon>
        <taxon>eudicotyledons</taxon>
        <taxon>Gunneridae</taxon>
        <taxon>Pentapetalae</taxon>
        <taxon>rosids</taxon>
        <taxon>malvids</taxon>
        <taxon>Myrtales</taxon>
        <taxon>Lythraceae</taxon>
        <taxon>Punica</taxon>
    </lineage>
</organism>
<keyword evidence="1" id="KW-0677">Repeat</keyword>
<dbReference type="GO" id="GO:0009451">
    <property type="term" value="P:RNA modification"/>
    <property type="evidence" value="ECO:0007669"/>
    <property type="project" value="InterPro"/>
</dbReference>
<dbReference type="InterPro" id="IPR046960">
    <property type="entry name" value="PPR_At4g14850-like_plant"/>
</dbReference>
<dbReference type="EMBL" id="MTKT01003016">
    <property type="protein sequence ID" value="OWM76740.1"/>
    <property type="molecule type" value="Genomic_DNA"/>
</dbReference>
<dbReference type="PANTHER" id="PTHR47926">
    <property type="entry name" value="PENTATRICOPEPTIDE REPEAT-CONTAINING PROTEIN"/>
    <property type="match status" value="1"/>
</dbReference>
<name>A0A218WWN9_PUNGR</name>
<evidence type="ECO:0000313" key="5">
    <source>
        <dbReference type="Proteomes" id="UP000197138"/>
    </source>
</evidence>
<dbReference type="PROSITE" id="PS51375">
    <property type="entry name" value="PPR"/>
    <property type="match status" value="1"/>
</dbReference>